<name>A0A5C3P4Y9_9APHY</name>
<accession>A0A5C3P4Y9</accession>
<reference evidence="2 3" key="1">
    <citation type="journal article" date="2019" name="Nat. Ecol. Evol.">
        <title>Megaphylogeny resolves global patterns of mushroom evolution.</title>
        <authorList>
            <person name="Varga T."/>
            <person name="Krizsan K."/>
            <person name="Foldi C."/>
            <person name="Dima B."/>
            <person name="Sanchez-Garcia M."/>
            <person name="Sanchez-Ramirez S."/>
            <person name="Szollosi G.J."/>
            <person name="Szarkandi J.G."/>
            <person name="Papp V."/>
            <person name="Albert L."/>
            <person name="Andreopoulos W."/>
            <person name="Angelini C."/>
            <person name="Antonin V."/>
            <person name="Barry K.W."/>
            <person name="Bougher N.L."/>
            <person name="Buchanan P."/>
            <person name="Buyck B."/>
            <person name="Bense V."/>
            <person name="Catcheside P."/>
            <person name="Chovatia M."/>
            <person name="Cooper J."/>
            <person name="Damon W."/>
            <person name="Desjardin D."/>
            <person name="Finy P."/>
            <person name="Geml J."/>
            <person name="Haridas S."/>
            <person name="Hughes K."/>
            <person name="Justo A."/>
            <person name="Karasinski D."/>
            <person name="Kautmanova I."/>
            <person name="Kiss B."/>
            <person name="Kocsube S."/>
            <person name="Kotiranta H."/>
            <person name="LaButti K.M."/>
            <person name="Lechner B.E."/>
            <person name="Liimatainen K."/>
            <person name="Lipzen A."/>
            <person name="Lukacs Z."/>
            <person name="Mihaltcheva S."/>
            <person name="Morgado L.N."/>
            <person name="Niskanen T."/>
            <person name="Noordeloos M.E."/>
            <person name="Ohm R.A."/>
            <person name="Ortiz-Santana B."/>
            <person name="Ovrebo C."/>
            <person name="Racz N."/>
            <person name="Riley R."/>
            <person name="Savchenko A."/>
            <person name="Shiryaev A."/>
            <person name="Soop K."/>
            <person name="Spirin V."/>
            <person name="Szebenyi C."/>
            <person name="Tomsovsky M."/>
            <person name="Tulloss R.E."/>
            <person name="Uehling J."/>
            <person name="Grigoriev I.V."/>
            <person name="Vagvolgyi C."/>
            <person name="Papp T."/>
            <person name="Martin F.M."/>
            <person name="Miettinen O."/>
            <person name="Hibbett D.S."/>
            <person name="Nagy L.G."/>
        </authorList>
    </citation>
    <scope>NUCLEOTIDE SEQUENCE [LARGE SCALE GENOMIC DNA]</scope>
    <source>
        <strain evidence="2 3">HHB13444</strain>
    </source>
</reference>
<dbReference type="EMBL" id="ML211354">
    <property type="protein sequence ID" value="TFK83927.1"/>
    <property type="molecule type" value="Genomic_DNA"/>
</dbReference>
<protein>
    <submittedName>
        <fullName evidence="2">Uncharacterized protein</fullName>
    </submittedName>
</protein>
<proteinExistence type="predicted"/>
<sequence>MSEPCTCPCRLRLTWSTLWPRARPPEQKVVAAEPIRHPLCTTSDISRGPAAAQPDPSLSARTLCSAAAVGGGAGTSAREASTPAELQSRRTYGSIPSHDIRVTSMSASSCPHDRCRRHPTTTTRQWPLAHTVTQSTHPRPDRLLRRTFRVKCPSSSPPQHSSLP</sequence>
<feature type="region of interest" description="Disordered" evidence="1">
    <location>
        <begin position="70"/>
        <end position="99"/>
    </location>
</feature>
<keyword evidence="3" id="KW-1185">Reference proteome</keyword>
<evidence type="ECO:0000313" key="2">
    <source>
        <dbReference type="EMBL" id="TFK83927.1"/>
    </source>
</evidence>
<dbReference type="AlphaFoldDB" id="A0A5C3P4Y9"/>
<organism evidence="2 3">
    <name type="scientific">Polyporus arcularius HHB13444</name>
    <dbReference type="NCBI Taxonomy" id="1314778"/>
    <lineage>
        <taxon>Eukaryota</taxon>
        <taxon>Fungi</taxon>
        <taxon>Dikarya</taxon>
        <taxon>Basidiomycota</taxon>
        <taxon>Agaricomycotina</taxon>
        <taxon>Agaricomycetes</taxon>
        <taxon>Polyporales</taxon>
        <taxon>Polyporaceae</taxon>
        <taxon>Polyporus</taxon>
    </lineage>
</organism>
<evidence type="ECO:0000256" key="1">
    <source>
        <dbReference type="SAM" id="MobiDB-lite"/>
    </source>
</evidence>
<dbReference type="Proteomes" id="UP000308197">
    <property type="component" value="Unassembled WGS sequence"/>
</dbReference>
<evidence type="ECO:0000313" key="3">
    <source>
        <dbReference type="Proteomes" id="UP000308197"/>
    </source>
</evidence>
<dbReference type="InParanoid" id="A0A5C3P4Y9"/>
<gene>
    <name evidence="2" type="ORF">K466DRAFT_242865</name>
</gene>